<dbReference type="RefSeq" id="WP_309039157.1">
    <property type="nucleotide sequence ID" value="NZ_JAVIFY010000008.1"/>
</dbReference>
<feature type="domain" description="Type 4 fimbrial biogenesis protein PilX N-terminal" evidence="1">
    <location>
        <begin position="5"/>
        <end position="53"/>
    </location>
</feature>
<keyword evidence="4" id="KW-1185">Reference proteome</keyword>
<sequence length="635" mass="66335">MRNSKGFTLITVLILTSMATLVVLSSLRDTIIQERLSGNYQKQLNARLMAEKGVYASMQQLNQQLLNDPTQNLADLVNQNASINGIGTLDATAFNANLTVNNDGELVISSTGNRFEGEANLEAIFEFVQTPGSTGSSPFSPGITGCSGISLSGSGKIDSYDSSLGDYNATLSDGSQNYSEQAFVQTLDGDSTIVLSGNGKIFGDVIASNSIKLTGSADISGNVHSNGYLSLPSNSKIGGNVTAYLYYSQQSGSVGGNIQANGDISLKQTYVAGNITSGANIAITGNTIDGKVLSQGDTTLNQPTILGGVQSHGNYSQKGGTVSGGVKVLGNVALTQWGSTISSDDLRYLGNGSFTGDTPEYYLAPYKTSPPLVIDTISPVKKIDFTENGAASGTTSCDPLGINNAINDLDDPLNNYQDLFISGSGKGDHLQLFTSKAEFLVDNASTPDSDITAKSTRFLDKPTDIMYFDNISIKGHLSVKENHHATLFVQGDFTMSGASSLTIPEQSSLTIIVLGKFNIGAGTQVYTPTNGITALGKPVFSIYSNYSGNDTGVSFSGGTEQAYAVIYAPLSHVEITSSVGFKGSVLGNTVNVSGAGGIHYDTALADVSAGGGSTSSSSSHLVFKGWRYAVEENKE</sequence>
<name>A0ABU1BDP2_PSEHA</name>
<evidence type="ECO:0000313" key="4">
    <source>
        <dbReference type="Proteomes" id="UP001226574"/>
    </source>
</evidence>
<evidence type="ECO:0000259" key="2">
    <source>
        <dbReference type="Pfam" id="PF23981"/>
    </source>
</evidence>
<dbReference type="InterPro" id="IPR055729">
    <property type="entry name" value="DUF7305"/>
</dbReference>
<reference evidence="3 4" key="1">
    <citation type="submission" date="2023-08" db="EMBL/GenBank/DDBJ databases">
        <title>Pseudoalteromonas haloplanktis LL1 genome.</title>
        <authorList>
            <person name="Wu S."/>
        </authorList>
    </citation>
    <scope>NUCLEOTIDE SEQUENCE [LARGE SCALE GENOMIC DNA]</scope>
    <source>
        <strain evidence="3 4">LL1</strain>
    </source>
</reference>
<accession>A0ABU1BDP2</accession>
<dbReference type="Proteomes" id="UP001226574">
    <property type="component" value="Unassembled WGS sequence"/>
</dbReference>
<dbReference type="InterPro" id="IPR025746">
    <property type="entry name" value="PilX_N_dom"/>
</dbReference>
<gene>
    <name evidence="3" type="ORF">RC083_12190</name>
</gene>
<dbReference type="Pfam" id="PF14341">
    <property type="entry name" value="PilX_N"/>
    <property type="match status" value="1"/>
</dbReference>
<proteinExistence type="predicted"/>
<organism evidence="3 4">
    <name type="scientific">Pseudoalteromonas haloplanktis</name>
    <name type="common">Alteromonas haloplanktis</name>
    <dbReference type="NCBI Taxonomy" id="228"/>
    <lineage>
        <taxon>Bacteria</taxon>
        <taxon>Pseudomonadati</taxon>
        <taxon>Pseudomonadota</taxon>
        <taxon>Gammaproteobacteria</taxon>
        <taxon>Alteromonadales</taxon>
        <taxon>Pseudoalteromonadaceae</taxon>
        <taxon>Pseudoalteromonas</taxon>
    </lineage>
</organism>
<protein>
    <submittedName>
        <fullName evidence="3">Uncharacterized protein</fullName>
    </submittedName>
</protein>
<evidence type="ECO:0000259" key="1">
    <source>
        <dbReference type="Pfam" id="PF14341"/>
    </source>
</evidence>
<feature type="domain" description="DUF7305" evidence="2">
    <location>
        <begin position="467"/>
        <end position="606"/>
    </location>
</feature>
<evidence type="ECO:0000313" key="3">
    <source>
        <dbReference type="EMBL" id="MDQ9092347.1"/>
    </source>
</evidence>
<comment type="caution">
    <text evidence="3">The sequence shown here is derived from an EMBL/GenBank/DDBJ whole genome shotgun (WGS) entry which is preliminary data.</text>
</comment>
<dbReference type="EMBL" id="JAVIFY010000008">
    <property type="protein sequence ID" value="MDQ9092347.1"/>
    <property type="molecule type" value="Genomic_DNA"/>
</dbReference>
<dbReference type="Pfam" id="PF23981">
    <property type="entry name" value="DUF7305"/>
    <property type="match status" value="1"/>
</dbReference>